<name>A0ABW5S6Z4_9BACL</name>
<keyword evidence="3" id="KW-1185">Reference proteome</keyword>
<comment type="caution">
    <text evidence="2">The sequence shown here is derived from an EMBL/GenBank/DDBJ whole genome shotgun (WGS) entry which is preliminary data.</text>
</comment>
<protein>
    <submittedName>
        <fullName evidence="2">Uncharacterized protein</fullName>
    </submittedName>
</protein>
<sequence length="55" mass="6261">MANKSKDELKKTAEKPVSGINNSVEKAVNFVKFQEQLKKEHSNDSQNNTTLMMSY</sequence>
<feature type="compositionally biased region" description="Basic and acidic residues" evidence="1">
    <location>
        <begin position="1"/>
        <end position="14"/>
    </location>
</feature>
<evidence type="ECO:0000256" key="1">
    <source>
        <dbReference type="SAM" id="MobiDB-lite"/>
    </source>
</evidence>
<organism evidence="2 3">
    <name type="scientific">Sporolactobacillus shoreicorticis</name>
    <dbReference type="NCBI Taxonomy" id="1923877"/>
    <lineage>
        <taxon>Bacteria</taxon>
        <taxon>Bacillati</taxon>
        <taxon>Bacillota</taxon>
        <taxon>Bacilli</taxon>
        <taxon>Bacillales</taxon>
        <taxon>Sporolactobacillaceae</taxon>
        <taxon>Sporolactobacillus</taxon>
    </lineage>
</organism>
<proteinExistence type="predicted"/>
<accession>A0ABW5S6Z4</accession>
<gene>
    <name evidence="2" type="ORF">ACFSUE_15510</name>
</gene>
<feature type="region of interest" description="Disordered" evidence="1">
    <location>
        <begin position="1"/>
        <end position="20"/>
    </location>
</feature>
<evidence type="ECO:0000313" key="3">
    <source>
        <dbReference type="Proteomes" id="UP001597399"/>
    </source>
</evidence>
<reference evidence="3" key="1">
    <citation type="journal article" date="2019" name="Int. J. Syst. Evol. Microbiol.">
        <title>The Global Catalogue of Microorganisms (GCM) 10K type strain sequencing project: providing services to taxonomists for standard genome sequencing and annotation.</title>
        <authorList>
            <consortium name="The Broad Institute Genomics Platform"/>
            <consortium name="The Broad Institute Genome Sequencing Center for Infectious Disease"/>
            <person name="Wu L."/>
            <person name="Ma J."/>
        </authorList>
    </citation>
    <scope>NUCLEOTIDE SEQUENCE [LARGE SCALE GENOMIC DNA]</scope>
    <source>
        <strain evidence="3">TISTR 2466</strain>
    </source>
</reference>
<dbReference type="EMBL" id="JBHUMQ010000034">
    <property type="protein sequence ID" value="MFD2695023.1"/>
    <property type="molecule type" value="Genomic_DNA"/>
</dbReference>
<evidence type="ECO:0000313" key="2">
    <source>
        <dbReference type="EMBL" id="MFD2695023.1"/>
    </source>
</evidence>
<dbReference type="Proteomes" id="UP001597399">
    <property type="component" value="Unassembled WGS sequence"/>
</dbReference>
<dbReference type="RefSeq" id="WP_253064750.1">
    <property type="nucleotide sequence ID" value="NZ_JAMXWM010000031.1"/>
</dbReference>